<organism evidence="3">
    <name type="scientific">Micromonas pusilla (strain CCMP1545)</name>
    <name type="common">Picoplanktonic green alga</name>
    <dbReference type="NCBI Taxonomy" id="564608"/>
    <lineage>
        <taxon>Eukaryota</taxon>
        <taxon>Viridiplantae</taxon>
        <taxon>Chlorophyta</taxon>
        <taxon>Mamiellophyceae</taxon>
        <taxon>Mamiellales</taxon>
        <taxon>Mamiellaceae</taxon>
        <taxon>Micromonas</taxon>
    </lineage>
</organism>
<evidence type="ECO:0000313" key="3">
    <source>
        <dbReference type="Proteomes" id="UP000001876"/>
    </source>
</evidence>
<sequence>RSRRPPNATLRQNGRRSAPRPHHRVQHQEARRQVLQHRTVSVLGHRLARRHELHDQGRDRARPRVGGDDRVHDRGPGDGQGRGEVLREVREERQRAAARGHADLQARQAPQGEADVQRSRRAGRQGGHDVHRAGLWQRGSG</sequence>
<dbReference type="AlphaFoldDB" id="C1MYS8"/>
<dbReference type="KEGG" id="mpp:MICPUCDRAFT_49662"/>
<name>C1MYS8_MICPC</name>
<feature type="compositionally biased region" description="Basic and acidic residues" evidence="1">
    <location>
        <begin position="84"/>
        <end position="104"/>
    </location>
</feature>
<proteinExistence type="predicted"/>
<keyword evidence="3" id="KW-1185">Reference proteome</keyword>
<dbReference type="GeneID" id="9686276"/>
<dbReference type="Proteomes" id="UP000001876">
    <property type="component" value="Unassembled WGS sequence"/>
</dbReference>
<evidence type="ECO:0000256" key="1">
    <source>
        <dbReference type="SAM" id="MobiDB-lite"/>
    </source>
</evidence>
<feature type="region of interest" description="Disordered" evidence="1">
    <location>
        <begin position="1"/>
        <end position="141"/>
    </location>
</feature>
<protein>
    <submittedName>
        <fullName evidence="2">Predicted protein</fullName>
    </submittedName>
</protein>
<feature type="non-terminal residue" evidence="2">
    <location>
        <position position="1"/>
    </location>
</feature>
<accession>C1MYS8</accession>
<evidence type="ECO:0000313" key="2">
    <source>
        <dbReference type="EMBL" id="EEH54741.1"/>
    </source>
</evidence>
<gene>
    <name evidence="2" type="ORF">MICPUCDRAFT_49662</name>
</gene>
<feature type="compositionally biased region" description="Basic and acidic residues" evidence="1">
    <location>
        <begin position="50"/>
        <end position="76"/>
    </location>
</feature>
<feature type="compositionally biased region" description="Basic residues" evidence="1">
    <location>
        <begin position="13"/>
        <end position="25"/>
    </location>
</feature>
<reference evidence="2 3" key="1">
    <citation type="journal article" date="2009" name="Science">
        <title>Green evolution and dynamic adaptations revealed by genomes of the marine picoeukaryotes Micromonas.</title>
        <authorList>
            <person name="Worden A.Z."/>
            <person name="Lee J.H."/>
            <person name="Mock T."/>
            <person name="Rouze P."/>
            <person name="Simmons M.P."/>
            <person name="Aerts A.L."/>
            <person name="Allen A.E."/>
            <person name="Cuvelier M.L."/>
            <person name="Derelle E."/>
            <person name="Everett M.V."/>
            <person name="Foulon E."/>
            <person name="Grimwood J."/>
            <person name="Gundlach H."/>
            <person name="Henrissat B."/>
            <person name="Napoli C."/>
            <person name="McDonald S.M."/>
            <person name="Parker M.S."/>
            <person name="Rombauts S."/>
            <person name="Salamov A."/>
            <person name="Von Dassow P."/>
            <person name="Badger J.H."/>
            <person name="Coutinho P.M."/>
            <person name="Demir E."/>
            <person name="Dubchak I."/>
            <person name="Gentemann C."/>
            <person name="Eikrem W."/>
            <person name="Gready J.E."/>
            <person name="John U."/>
            <person name="Lanier W."/>
            <person name="Lindquist E.A."/>
            <person name="Lucas S."/>
            <person name="Mayer K.F."/>
            <person name="Moreau H."/>
            <person name="Not F."/>
            <person name="Otillar R."/>
            <person name="Panaud O."/>
            <person name="Pangilinan J."/>
            <person name="Paulsen I."/>
            <person name="Piegu B."/>
            <person name="Poliakov A."/>
            <person name="Robbens S."/>
            <person name="Schmutz J."/>
            <person name="Toulza E."/>
            <person name="Wyss T."/>
            <person name="Zelensky A."/>
            <person name="Zhou K."/>
            <person name="Armbrust E.V."/>
            <person name="Bhattacharya D."/>
            <person name="Goodenough U.W."/>
            <person name="Van de Peer Y."/>
            <person name="Grigoriev I.V."/>
        </authorList>
    </citation>
    <scope>NUCLEOTIDE SEQUENCE [LARGE SCALE GENOMIC DNA]</scope>
    <source>
        <strain evidence="2 3">CCMP1545</strain>
    </source>
</reference>
<dbReference type="RefSeq" id="XP_003061091.1">
    <property type="nucleotide sequence ID" value="XM_003061045.1"/>
</dbReference>
<dbReference type="EMBL" id="GG663743">
    <property type="protein sequence ID" value="EEH54741.1"/>
    <property type="molecule type" value="Genomic_DNA"/>
</dbReference>